<dbReference type="RefSeq" id="WP_143860042.1">
    <property type="nucleotide sequence ID" value="NZ_JAAXOR010000002.1"/>
</dbReference>
<keyword evidence="1" id="KW-0472">Membrane</keyword>
<dbReference type="AlphaFoldDB" id="A0A231H508"/>
<feature type="transmembrane region" description="Helical" evidence="1">
    <location>
        <begin position="265"/>
        <end position="285"/>
    </location>
</feature>
<comment type="caution">
    <text evidence="2">The sequence shown here is derived from an EMBL/GenBank/DDBJ whole genome shotgun (WGS) entry which is preliminary data.</text>
</comment>
<reference evidence="2 3" key="1">
    <citation type="submission" date="2017-07" db="EMBL/GenBank/DDBJ databases">
        <title>First draft Genome Sequence of Nocardia cerradoensis isolated from human infection.</title>
        <authorList>
            <person name="Carrasco G."/>
        </authorList>
    </citation>
    <scope>NUCLEOTIDE SEQUENCE [LARGE SCALE GENOMIC DNA]</scope>
    <source>
        <strain evidence="2 3">CNM20130759</strain>
    </source>
</reference>
<evidence type="ECO:0000256" key="1">
    <source>
        <dbReference type="SAM" id="Phobius"/>
    </source>
</evidence>
<keyword evidence="1" id="KW-0812">Transmembrane</keyword>
<feature type="transmembrane region" description="Helical" evidence="1">
    <location>
        <begin position="27"/>
        <end position="49"/>
    </location>
</feature>
<organism evidence="2 3">
    <name type="scientific">Nocardia cerradoensis</name>
    <dbReference type="NCBI Taxonomy" id="85688"/>
    <lineage>
        <taxon>Bacteria</taxon>
        <taxon>Bacillati</taxon>
        <taxon>Actinomycetota</taxon>
        <taxon>Actinomycetes</taxon>
        <taxon>Mycobacteriales</taxon>
        <taxon>Nocardiaceae</taxon>
        <taxon>Nocardia</taxon>
    </lineage>
</organism>
<feature type="transmembrane region" description="Helical" evidence="1">
    <location>
        <begin position="204"/>
        <end position="223"/>
    </location>
</feature>
<dbReference type="EMBL" id="NGAF01000007">
    <property type="protein sequence ID" value="OXR44023.1"/>
    <property type="molecule type" value="Genomic_DNA"/>
</dbReference>
<sequence length="290" mass="32803">MNDYLSLLPSTLQWISRQLDSVSPIPWPLWIGGLFPVYVAVVSVLLWFLRGSVWPVQCAYPRTSKGRPCRNWVPGEWMRCRHHNRRVRYRYGHEVVKLQRWQTLTRGNKIVDRPEVGVGALRLRPANATLLYERGYARPPLAVVRLLPDKLRAGLRRLGEARWSKPAQPEEAARPDHQSYELIATERRTDIAKGLNQVVRATQFATVAFCVAIVFTIVATVLRDTAQTVLQYVATLGFVLAWAATSAGVYGRSETWLKGACLKSLKWWAGIFVPVGLLNLAFTVMNKSPA</sequence>
<proteinExistence type="predicted"/>
<feature type="transmembrane region" description="Helical" evidence="1">
    <location>
        <begin position="229"/>
        <end position="253"/>
    </location>
</feature>
<protein>
    <submittedName>
        <fullName evidence="2">Uncharacterized protein</fullName>
    </submittedName>
</protein>
<keyword evidence="3" id="KW-1185">Reference proteome</keyword>
<dbReference type="Proteomes" id="UP000215506">
    <property type="component" value="Unassembled WGS sequence"/>
</dbReference>
<keyword evidence="1" id="KW-1133">Transmembrane helix</keyword>
<evidence type="ECO:0000313" key="3">
    <source>
        <dbReference type="Proteomes" id="UP000215506"/>
    </source>
</evidence>
<name>A0A231H508_9NOCA</name>
<evidence type="ECO:0000313" key="2">
    <source>
        <dbReference type="EMBL" id="OXR44023.1"/>
    </source>
</evidence>
<accession>A0A231H508</accession>
<gene>
    <name evidence="2" type="ORF">B7C42_03579</name>
</gene>